<evidence type="ECO:0000256" key="1">
    <source>
        <dbReference type="ARBA" id="ARBA00007532"/>
    </source>
</evidence>
<reference evidence="13 14" key="1">
    <citation type="journal article" date="2019" name="Int. J. Syst. Evol. Microbiol.">
        <title>The Global Catalogue of Microorganisms (GCM) 10K type strain sequencing project: providing services to taxonomists for standard genome sequencing and annotation.</title>
        <authorList>
            <consortium name="The Broad Institute Genomics Platform"/>
            <consortium name="The Broad Institute Genome Sequencing Center for Infectious Disease"/>
            <person name="Wu L."/>
            <person name="Ma J."/>
        </authorList>
    </citation>
    <scope>NUCLEOTIDE SEQUENCE [LARGE SCALE GENOMIC DNA]</scope>
    <source>
        <strain evidence="13 14">CGMCC 1.10387</strain>
    </source>
</reference>
<dbReference type="AlphaFoldDB" id="A0ABD6DY91"/>
<name>A0ABD6DY91_9EURY</name>
<dbReference type="PANTHER" id="PTHR22912">
    <property type="entry name" value="DISULFIDE OXIDOREDUCTASE"/>
    <property type="match status" value="1"/>
</dbReference>
<keyword evidence="4 10" id="KW-0274">FAD</keyword>
<evidence type="ECO:0000313" key="14">
    <source>
        <dbReference type="Proteomes" id="UP001597092"/>
    </source>
</evidence>
<comment type="catalytic activity">
    <reaction evidence="9 10">
        <text>N(6)-[(R)-dihydrolipoyl]-L-lysyl-[protein] + NAD(+) = N(6)-[(R)-lipoyl]-L-lysyl-[protein] + NADH + H(+)</text>
        <dbReference type="Rhea" id="RHEA:15045"/>
        <dbReference type="Rhea" id="RHEA-COMP:10474"/>
        <dbReference type="Rhea" id="RHEA-COMP:10475"/>
        <dbReference type="ChEBI" id="CHEBI:15378"/>
        <dbReference type="ChEBI" id="CHEBI:57540"/>
        <dbReference type="ChEBI" id="CHEBI:57945"/>
        <dbReference type="ChEBI" id="CHEBI:83099"/>
        <dbReference type="ChEBI" id="CHEBI:83100"/>
        <dbReference type="EC" id="1.8.1.4"/>
    </reaction>
</comment>
<protein>
    <recommendedName>
        <fullName evidence="2 10">Dihydrolipoyl dehydrogenase</fullName>
        <ecNumber evidence="2 10">1.8.1.4</ecNumber>
    </recommendedName>
</protein>
<dbReference type="SUPFAM" id="SSF55424">
    <property type="entry name" value="FAD/NAD-linked reductases, dimerisation (C-terminal) domain"/>
    <property type="match status" value="1"/>
</dbReference>
<evidence type="ECO:0000256" key="7">
    <source>
        <dbReference type="ARBA" id="ARBA00023157"/>
    </source>
</evidence>
<dbReference type="EMBL" id="JBHUDP010000009">
    <property type="protein sequence ID" value="MFD1687243.1"/>
    <property type="molecule type" value="Genomic_DNA"/>
</dbReference>
<dbReference type="PROSITE" id="PS00076">
    <property type="entry name" value="PYRIDINE_REDOX_1"/>
    <property type="match status" value="1"/>
</dbReference>
<dbReference type="GO" id="GO:0004148">
    <property type="term" value="F:dihydrolipoyl dehydrogenase (NADH) activity"/>
    <property type="evidence" value="ECO:0007669"/>
    <property type="project" value="UniProtKB-EC"/>
</dbReference>
<keyword evidence="6 10" id="KW-0520">NAD</keyword>
<evidence type="ECO:0000256" key="9">
    <source>
        <dbReference type="ARBA" id="ARBA00049187"/>
    </source>
</evidence>
<dbReference type="InterPro" id="IPR006258">
    <property type="entry name" value="Lipoamide_DH"/>
</dbReference>
<dbReference type="InterPro" id="IPR012999">
    <property type="entry name" value="Pyr_OxRdtase_I_AS"/>
</dbReference>
<evidence type="ECO:0000256" key="2">
    <source>
        <dbReference type="ARBA" id="ARBA00012608"/>
    </source>
</evidence>
<dbReference type="PRINTS" id="PR00368">
    <property type="entry name" value="FADPNR"/>
</dbReference>
<dbReference type="Pfam" id="PF07992">
    <property type="entry name" value="Pyr_redox_2"/>
    <property type="match status" value="1"/>
</dbReference>
<evidence type="ECO:0000256" key="3">
    <source>
        <dbReference type="ARBA" id="ARBA00022630"/>
    </source>
</evidence>
<comment type="caution">
    <text evidence="13">The sequence shown here is derived from an EMBL/GenBank/DDBJ whole genome shotgun (WGS) entry which is preliminary data.</text>
</comment>
<organism evidence="13 14">
    <name type="scientific">Halobellus litoreus</name>
    <dbReference type="NCBI Taxonomy" id="755310"/>
    <lineage>
        <taxon>Archaea</taxon>
        <taxon>Methanobacteriati</taxon>
        <taxon>Methanobacteriota</taxon>
        <taxon>Stenosarchaea group</taxon>
        <taxon>Halobacteria</taxon>
        <taxon>Halobacteriales</taxon>
        <taxon>Haloferacaceae</taxon>
        <taxon>Halobellus</taxon>
    </lineage>
</organism>
<dbReference type="PANTHER" id="PTHR22912:SF160">
    <property type="entry name" value="DIHYDROLIPOYL DEHYDROGENASE"/>
    <property type="match status" value="1"/>
</dbReference>
<feature type="domain" description="FAD/NAD(P)-binding" evidence="12">
    <location>
        <begin position="11"/>
        <end position="330"/>
    </location>
</feature>
<evidence type="ECO:0000256" key="5">
    <source>
        <dbReference type="ARBA" id="ARBA00023002"/>
    </source>
</evidence>
<evidence type="ECO:0000259" key="11">
    <source>
        <dbReference type="Pfam" id="PF02852"/>
    </source>
</evidence>
<dbReference type="InterPro" id="IPR016156">
    <property type="entry name" value="FAD/NAD-linked_Rdtase_dimer_sf"/>
</dbReference>
<evidence type="ECO:0000256" key="4">
    <source>
        <dbReference type="ARBA" id="ARBA00022827"/>
    </source>
</evidence>
<dbReference type="RefSeq" id="WP_256308969.1">
    <property type="nucleotide sequence ID" value="NZ_JANHAW010000003.1"/>
</dbReference>
<gene>
    <name evidence="13" type="primary">lpdA</name>
    <name evidence="13" type="ORF">ACFSAS_16715</name>
</gene>
<dbReference type="NCBIfam" id="TIGR01350">
    <property type="entry name" value="lipoamide_DH"/>
    <property type="match status" value="1"/>
</dbReference>
<dbReference type="PIRSF" id="PIRSF000350">
    <property type="entry name" value="Mercury_reductase_MerA"/>
    <property type="match status" value="1"/>
</dbReference>
<keyword evidence="7" id="KW-1015">Disulfide bond</keyword>
<sequence length="471" mass="49559">MSDAGIPNSTDVLVIGGGSGGYVAAIRAGQLDMDVTLVEKDAFGGTCLNYGCIPSKALITASNLAFEAGNAERMGIYGDFQVDLSEMVDWKEGIVSNLTNGVEGLCRTNGVQLVNGEAKLVDEHSAVVRSEGEKEPIEFQDAIIATGSRPVEIPGFSYSDGPILNSKQALALESLPEKLAIIGAGYIGIEMAGVFAKLGSDVTVVEMLDSIIPMYADDLVAPVRERAEDLGINFRFGEMASEWELAGDRVTLKTETEDGEERTLAADKVLVAVGREPVTDTVGVQDISISVTENGFIDTNERCQTNYNNIYAVGDTAGEPLLAHKASMEGKTAAEVIAGEPAAVDYQTIPAVVFTEPEIAQVGWTPERAQSSNIEFITGEFPFSASGRALTTGTSEGFVRLIADEETGMLLGGQLVGPEASELVGEVGLAIEMGATIDDVSATIHTHPTLSEAVMEAAENASGRAIHTTNN</sequence>
<dbReference type="InterPro" id="IPR050151">
    <property type="entry name" value="Class-I_Pyr_Nuc-Dis_Oxidored"/>
</dbReference>
<keyword evidence="5 10" id="KW-0560">Oxidoreductase</keyword>
<evidence type="ECO:0000256" key="6">
    <source>
        <dbReference type="ARBA" id="ARBA00023027"/>
    </source>
</evidence>
<dbReference type="SUPFAM" id="SSF51905">
    <property type="entry name" value="FAD/NAD(P)-binding domain"/>
    <property type="match status" value="1"/>
</dbReference>
<dbReference type="InterPro" id="IPR023753">
    <property type="entry name" value="FAD/NAD-binding_dom"/>
</dbReference>
<comment type="cofactor">
    <cofactor evidence="10">
        <name>FAD</name>
        <dbReference type="ChEBI" id="CHEBI:57692"/>
    </cofactor>
    <text evidence="10">Binds 1 FAD per subunit.</text>
</comment>
<feature type="domain" description="Pyridine nucleotide-disulphide oxidoreductase dimerisation" evidence="11">
    <location>
        <begin position="349"/>
        <end position="458"/>
    </location>
</feature>
<dbReference type="Gene3D" id="3.30.390.30">
    <property type="match status" value="1"/>
</dbReference>
<dbReference type="FunFam" id="3.30.390.30:FF:000001">
    <property type="entry name" value="Dihydrolipoyl dehydrogenase"/>
    <property type="match status" value="1"/>
</dbReference>
<keyword evidence="14" id="KW-1185">Reference proteome</keyword>
<dbReference type="Gene3D" id="3.50.50.60">
    <property type="entry name" value="FAD/NAD(P)-binding domain"/>
    <property type="match status" value="2"/>
</dbReference>
<keyword evidence="3 10" id="KW-0285">Flavoprotein</keyword>
<proteinExistence type="inferred from homology"/>
<evidence type="ECO:0000259" key="12">
    <source>
        <dbReference type="Pfam" id="PF07992"/>
    </source>
</evidence>
<accession>A0ABD6DY91</accession>
<evidence type="ECO:0000256" key="8">
    <source>
        <dbReference type="ARBA" id="ARBA00023284"/>
    </source>
</evidence>
<evidence type="ECO:0000313" key="13">
    <source>
        <dbReference type="EMBL" id="MFD1687243.1"/>
    </source>
</evidence>
<dbReference type="Pfam" id="PF02852">
    <property type="entry name" value="Pyr_redox_dim"/>
    <property type="match status" value="1"/>
</dbReference>
<dbReference type="InterPro" id="IPR001100">
    <property type="entry name" value="Pyr_nuc-diS_OxRdtase"/>
</dbReference>
<dbReference type="InterPro" id="IPR036188">
    <property type="entry name" value="FAD/NAD-bd_sf"/>
</dbReference>
<comment type="miscellaneous">
    <text evidence="10">The active site is a redox-active disulfide bond.</text>
</comment>
<dbReference type="Proteomes" id="UP001597092">
    <property type="component" value="Unassembled WGS sequence"/>
</dbReference>
<dbReference type="PRINTS" id="PR00411">
    <property type="entry name" value="PNDRDTASEI"/>
</dbReference>
<keyword evidence="8 10" id="KW-0676">Redox-active center</keyword>
<dbReference type="EC" id="1.8.1.4" evidence="2 10"/>
<dbReference type="InterPro" id="IPR004099">
    <property type="entry name" value="Pyr_nucl-diS_OxRdtase_dimer"/>
</dbReference>
<evidence type="ECO:0000256" key="10">
    <source>
        <dbReference type="RuleBase" id="RU003692"/>
    </source>
</evidence>
<comment type="similarity">
    <text evidence="1 10">Belongs to the class-I pyridine nucleotide-disulfide oxidoreductase family.</text>
</comment>